<feature type="non-terminal residue" evidence="3">
    <location>
        <position position="59"/>
    </location>
</feature>
<comment type="caution">
    <text evidence="3">The sequence shown here is derived from an EMBL/GenBank/DDBJ whole genome shotgun (WGS) entry which is preliminary data.</text>
</comment>
<feature type="non-terminal residue" evidence="3">
    <location>
        <position position="1"/>
    </location>
</feature>
<accession>A0AA42AU50</accession>
<protein>
    <submittedName>
        <fullName evidence="3">Uncharacterized protein</fullName>
    </submittedName>
</protein>
<reference evidence="3" key="1">
    <citation type="submission" date="2022-03" db="EMBL/GenBank/DDBJ databases">
        <title>A functionally conserved STORR gene fusion in Papaver species that diverged 16.8 million years ago.</title>
        <authorList>
            <person name="Catania T."/>
        </authorList>
    </citation>
    <scope>NUCLEOTIDE SEQUENCE</scope>
    <source>
        <strain evidence="3">S-191538</strain>
    </source>
</reference>
<evidence type="ECO:0000313" key="3">
    <source>
        <dbReference type="EMBL" id="MCL7040186.1"/>
    </source>
</evidence>
<proteinExistence type="predicted"/>
<feature type="compositionally biased region" description="Basic and acidic residues" evidence="1">
    <location>
        <begin position="39"/>
        <end position="59"/>
    </location>
</feature>
<keyword evidence="4" id="KW-1185">Reference proteome</keyword>
<evidence type="ECO:0000313" key="2">
    <source>
        <dbReference type="EMBL" id="MCL7031470.1"/>
    </source>
</evidence>
<gene>
    <name evidence="2" type="ORF">MKW94_014785</name>
    <name evidence="3" type="ORF">MKW94_018332</name>
</gene>
<dbReference type="EMBL" id="JAJJMA010112572">
    <property type="protein sequence ID" value="MCL7031470.1"/>
    <property type="molecule type" value="Genomic_DNA"/>
</dbReference>
<evidence type="ECO:0000256" key="1">
    <source>
        <dbReference type="SAM" id="MobiDB-lite"/>
    </source>
</evidence>
<name>A0AA42AU50_PAPNU</name>
<feature type="region of interest" description="Disordered" evidence="1">
    <location>
        <begin position="1"/>
        <end position="59"/>
    </location>
</feature>
<organism evidence="3 4">
    <name type="scientific">Papaver nudicaule</name>
    <name type="common">Iceland poppy</name>
    <dbReference type="NCBI Taxonomy" id="74823"/>
    <lineage>
        <taxon>Eukaryota</taxon>
        <taxon>Viridiplantae</taxon>
        <taxon>Streptophyta</taxon>
        <taxon>Embryophyta</taxon>
        <taxon>Tracheophyta</taxon>
        <taxon>Spermatophyta</taxon>
        <taxon>Magnoliopsida</taxon>
        <taxon>Ranunculales</taxon>
        <taxon>Papaveraceae</taxon>
        <taxon>Papaveroideae</taxon>
        <taxon>Papaver</taxon>
    </lineage>
</organism>
<dbReference type="Proteomes" id="UP001177140">
    <property type="component" value="Unassembled WGS sequence"/>
</dbReference>
<sequence>TGSLDGLQRTCPTATRTAHQFKMLGSEADSPSPNSLGRTPKERNLKVAERKSPRSPETE</sequence>
<dbReference type="AlphaFoldDB" id="A0AA42AU50"/>
<evidence type="ECO:0000313" key="4">
    <source>
        <dbReference type="Proteomes" id="UP001177140"/>
    </source>
</evidence>
<dbReference type="EMBL" id="JAJJMA010209631">
    <property type="protein sequence ID" value="MCL7040186.1"/>
    <property type="molecule type" value="Genomic_DNA"/>
</dbReference>